<gene>
    <name evidence="1" type="ORF">ABS770_28000</name>
</gene>
<organism evidence="1 2">
    <name type="scientific">Methylobacterium brachiatum</name>
    <dbReference type="NCBI Taxonomy" id="269660"/>
    <lineage>
        <taxon>Bacteria</taxon>
        <taxon>Pseudomonadati</taxon>
        <taxon>Pseudomonadota</taxon>
        <taxon>Alphaproteobacteria</taxon>
        <taxon>Hyphomicrobiales</taxon>
        <taxon>Methylobacteriaceae</taxon>
        <taxon>Methylobacterium</taxon>
    </lineage>
</organism>
<sequence>MTGTIIPLRLKRDEASALASFDTLATELLAEGRAPNLSVARFDAILKKLRGQRAKLASVLADLEARAPSCDAQIETVNVDLRNGAREGLTHIDLFIREAMSCRLKSEPASINEAGPWPFAVGDQDR</sequence>
<evidence type="ECO:0000313" key="1">
    <source>
        <dbReference type="EMBL" id="MER2292105.1"/>
    </source>
</evidence>
<evidence type="ECO:0000313" key="2">
    <source>
        <dbReference type="Proteomes" id="UP001432995"/>
    </source>
</evidence>
<protein>
    <submittedName>
        <fullName evidence="1">Uncharacterized protein</fullName>
    </submittedName>
</protein>
<proteinExistence type="predicted"/>
<comment type="caution">
    <text evidence="1">The sequence shown here is derived from an EMBL/GenBank/DDBJ whole genome shotgun (WGS) entry which is preliminary data.</text>
</comment>
<dbReference type="RefSeq" id="WP_050736257.1">
    <property type="nucleotide sequence ID" value="NZ_JBELQD010000078.1"/>
</dbReference>
<reference evidence="1" key="1">
    <citation type="submission" date="2024-06" db="EMBL/GenBank/DDBJ databases">
        <authorList>
            <person name="Campbell A.G."/>
        </authorList>
    </citation>
    <scope>NUCLEOTIDE SEQUENCE</scope>
    <source>
        <strain evidence="1">EM17</strain>
    </source>
</reference>
<dbReference type="EMBL" id="JBELQD010000078">
    <property type="protein sequence ID" value="MER2292105.1"/>
    <property type="molecule type" value="Genomic_DNA"/>
</dbReference>
<dbReference type="Proteomes" id="UP001432995">
    <property type="component" value="Unassembled WGS sequence"/>
</dbReference>
<keyword evidence="2" id="KW-1185">Reference proteome</keyword>
<accession>A0ABV1RB98</accession>
<name>A0ABV1RB98_9HYPH</name>